<evidence type="ECO:0000313" key="9">
    <source>
        <dbReference type="EMBL" id="MDI1490416.1"/>
    </source>
</evidence>
<feature type="transmembrane region" description="Helical" evidence="7">
    <location>
        <begin position="185"/>
        <end position="209"/>
    </location>
</feature>
<keyword evidence="3 7" id="KW-1133">Transmembrane helix</keyword>
<accession>A0AA43QPS9</accession>
<reference evidence="9" key="1">
    <citation type="journal article" date="2023" name="Genome Biol. Evol.">
        <title>First Whole Genome Sequence and Flow Cytometry Genome Size Data for the Lichen-Forming Fungus Ramalina farinacea (Ascomycota).</title>
        <authorList>
            <person name="Llewellyn T."/>
            <person name="Mian S."/>
            <person name="Hill R."/>
            <person name="Leitch I.J."/>
            <person name="Gaya E."/>
        </authorList>
    </citation>
    <scope>NUCLEOTIDE SEQUENCE</scope>
    <source>
        <strain evidence="9">LIQ254RAFAR</strain>
    </source>
</reference>
<feature type="transmembrane region" description="Helical" evidence="7">
    <location>
        <begin position="26"/>
        <end position="49"/>
    </location>
</feature>
<evidence type="ECO:0000256" key="3">
    <source>
        <dbReference type="ARBA" id="ARBA00022989"/>
    </source>
</evidence>
<keyword evidence="4 7" id="KW-0472">Membrane</keyword>
<evidence type="ECO:0000256" key="7">
    <source>
        <dbReference type="SAM" id="Phobius"/>
    </source>
</evidence>
<dbReference type="Proteomes" id="UP001161017">
    <property type="component" value="Unassembled WGS sequence"/>
</dbReference>
<gene>
    <name evidence="9" type="ORF">OHK93_001619</name>
</gene>
<dbReference type="GO" id="GO:0016020">
    <property type="term" value="C:membrane"/>
    <property type="evidence" value="ECO:0007669"/>
    <property type="project" value="UniProtKB-SubCell"/>
</dbReference>
<feature type="transmembrane region" description="Helical" evidence="7">
    <location>
        <begin position="142"/>
        <end position="165"/>
    </location>
</feature>
<feature type="transmembrane region" description="Helical" evidence="7">
    <location>
        <begin position="221"/>
        <end position="238"/>
    </location>
</feature>
<comment type="similarity">
    <text evidence="5">Belongs to the SAT4 family.</text>
</comment>
<comment type="caution">
    <text evidence="9">The sequence shown here is derived from an EMBL/GenBank/DDBJ whole genome shotgun (WGS) entry which is preliminary data.</text>
</comment>
<keyword evidence="2 7" id="KW-0812">Transmembrane</keyword>
<feature type="region of interest" description="Disordered" evidence="6">
    <location>
        <begin position="333"/>
        <end position="360"/>
    </location>
</feature>
<keyword evidence="10" id="KW-1185">Reference proteome</keyword>
<feature type="region of interest" description="Disordered" evidence="6">
    <location>
        <begin position="372"/>
        <end position="413"/>
    </location>
</feature>
<dbReference type="Pfam" id="PF20684">
    <property type="entry name" value="Fung_rhodopsin"/>
    <property type="match status" value="1"/>
</dbReference>
<evidence type="ECO:0000256" key="5">
    <source>
        <dbReference type="ARBA" id="ARBA00038359"/>
    </source>
</evidence>
<evidence type="ECO:0000313" key="10">
    <source>
        <dbReference type="Proteomes" id="UP001161017"/>
    </source>
</evidence>
<feature type="transmembrane region" description="Helical" evidence="7">
    <location>
        <begin position="104"/>
        <end position="130"/>
    </location>
</feature>
<name>A0AA43QPS9_9LECA</name>
<evidence type="ECO:0000256" key="2">
    <source>
        <dbReference type="ARBA" id="ARBA00022692"/>
    </source>
</evidence>
<organism evidence="9 10">
    <name type="scientific">Ramalina farinacea</name>
    <dbReference type="NCBI Taxonomy" id="258253"/>
    <lineage>
        <taxon>Eukaryota</taxon>
        <taxon>Fungi</taxon>
        <taxon>Dikarya</taxon>
        <taxon>Ascomycota</taxon>
        <taxon>Pezizomycotina</taxon>
        <taxon>Lecanoromycetes</taxon>
        <taxon>OSLEUM clade</taxon>
        <taxon>Lecanoromycetidae</taxon>
        <taxon>Lecanorales</taxon>
        <taxon>Lecanorineae</taxon>
        <taxon>Ramalinaceae</taxon>
        <taxon>Ramalina</taxon>
    </lineage>
</organism>
<proteinExistence type="inferred from homology"/>
<protein>
    <recommendedName>
        <fullName evidence="8">Rhodopsin domain-containing protein</fullName>
    </recommendedName>
</protein>
<evidence type="ECO:0000256" key="4">
    <source>
        <dbReference type="ARBA" id="ARBA00023136"/>
    </source>
</evidence>
<dbReference type="InterPro" id="IPR052337">
    <property type="entry name" value="SAT4-like"/>
</dbReference>
<sequence length="413" mass="46491">MNNSTKPAGAPPDGVISNFDDPMSHAGNLIACNVVLLTASVIIVAARIVSRTILTDWRLGWDDWTMILALIGTSIFGAFVIETTNYGLGKNIWDVPMTTYSPGYLWWIMATFASCPASYYWVKVSILFFYLRVFQLQARLRYIIYALFIYCTAYYWLAFGTIVGLCNYKNKTWDITVQMNCFADGPLVFAIGGLDIFADIMVLAFPVPMVLKLKVSWPQRIYLLFIFLFGITLVWQTSTPSRTLKLTRSSATAACAIRVAFAVQAKGTDNATMAQYRVVTLFCIEHYLALIAACMPTLGPLFRYLHPSGWKNLGRKQQLQDLEVNEDEEAFHRKWPKRTHKSPDASLMHGSLKTGESNADKSSAYQYWPGQNMSREHSEEGPKSWGSEGTELKTLPMNCSIARRPNHEIMSAP</sequence>
<dbReference type="AlphaFoldDB" id="A0AA43QPS9"/>
<evidence type="ECO:0000256" key="1">
    <source>
        <dbReference type="ARBA" id="ARBA00004141"/>
    </source>
</evidence>
<evidence type="ECO:0000256" key="6">
    <source>
        <dbReference type="SAM" id="MobiDB-lite"/>
    </source>
</evidence>
<dbReference type="PANTHER" id="PTHR33048">
    <property type="entry name" value="PTH11-LIKE INTEGRAL MEMBRANE PROTEIN (AFU_ORTHOLOGUE AFUA_5G11245)"/>
    <property type="match status" value="1"/>
</dbReference>
<dbReference type="EMBL" id="JAPUFD010000011">
    <property type="protein sequence ID" value="MDI1490416.1"/>
    <property type="molecule type" value="Genomic_DNA"/>
</dbReference>
<dbReference type="InterPro" id="IPR049326">
    <property type="entry name" value="Rhodopsin_dom_fungi"/>
</dbReference>
<dbReference type="PANTHER" id="PTHR33048:SF47">
    <property type="entry name" value="INTEGRAL MEMBRANE PROTEIN-RELATED"/>
    <property type="match status" value="1"/>
</dbReference>
<feature type="domain" description="Rhodopsin" evidence="8">
    <location>
        <begin position="46"/>
        <end position="303"/>
    </location>
</feature>
<comment type="subcellular location">
    <subcellularLocation>
        <location evidence="1">Membrane</location>
        <topology evidence="1">Multi-pass membrane protein</topology>
    </subcellularLocation>
</comment>
<evidence type="ECO:0000259" key="8">
    <source>
        <dbReference type="Pfam" id="PF20684"/>
    </source>
</evidence>
<feature type="transmembrane region" description="Helical" evidence="7">
    <location>
        <begin position="61"/>
        <end position="81"/>
    </location>
</feature>